<comment type="caution">
    <text evidence="13">The sequence shown here is derived from an EMBL/GenBank/DDBJ whole genome shotgun (WGS) entry which is preliminary data.</text>
</comment>
<dbReference type="GO" id="GO:0015344">
    <property type="term" value="F:siderophore uptake transmembrane transporter activity"/>
    <property type="evidence" value="ECO:0007669"/>
    <property type="project" value="TreeGrafter"/>
</dbReference>
<accession>A0AA94EHT1</accession>
<keyword evidence="6 8" id="KW-0472">Membrane</keyword>
<feature type="domain" description="TonB-dependent receptor-like beta-barrel" evidence="11">
    <location>
        <begin position="226"/>
        <end position="628"/>
    </location>
</feature>
<organism evidence="13 14">
    <name type="scientific">Idiomarina aquatica</name>
    <dbReference type="NCBI Taxonomy" id="1327752"/>
    <lineage>
        <taxon>Bacteria</taxon>
        <taxon>Pseudomonadati</taxon>
        <taxon>Pseudomonadota</taxon>
        <taxon>Gammaproteobacteria</taxon>
        <taxon>Alteromonadales</taxon>
        <taxon>Idiomarinaceae</taxon>
        <taxon>Idiomarina</taxon>
    </lineage>
</organism>
<comment type="similarity">
    <text evidence="8 9">Belongs to the TonB-dependent receptor family.</text>
</comment>
<dbReference type="Gene3D" id="2.40.170.20">
    <property type="entry name" value="TonB-dependent receptor, beta-barrel domain"/>
    <property type="match status" value="1"/>
</dbReference>
<feature type="signal peptide" evidence="10">
    <location>
        <begin position="1"/>
        <end position="19"/>
    </location>
</feature>
<evidence type="ECO:0000256" key="3">
    <source>
        <dbReference type="ARBA" id="ARBA00022452"/>
    </source>
</evidence>
<protein>
    <recommendedName>
        <fullName evidence="15">Iron complex outermembrane receptor protein</fullName>
    </recommendedName>
</protein>
<dbReference type="EMBL" id="PIPS01000001">
    <property type="protein sequence ID" value="RUO45806.1"/>
    <property type="molecule type" value="Genomic_DNA"/>
</dbReference>
<dbReference type="Gene3D" id="2.170.130.10">
    <property type="entry name" value="TonB-dependent receptor, plug domain"/>
    <property type="match status" value="1"/>
</dbReference>
<comment type="subcellular location">
    <subcellularLocation>
        <location evidence="1 8">Cell outer membrane</location>
        <topology evidence="1 8">Multi-pass membrane protein</topology>
    </subcellularLocation>
</comment>
<keyword evidence="14" id="KW-1185">Reference proteome</keyword>
<keyword evidence="7 8" id="KW-0998">Cell outer membrane</keyword>
<dbReference type="Pfam" id="PF00593">
    <property type="entry name" value="TonB_dep_Rec_b-barrel"/>
    <property type="match status" value="1"/>
</dbReference>
<dbReference type="InterPro" id="IPR012910">
    <property type="entry name" value="Plug_dom"/>
</dbReference>
<evidence type="ECO:0000256" key="7">
    <source>
        <dbReference type="ARBA" id="ARBA00023237"/>
    </source>
</evidence>
<feature type="domain" description="TonB-dependent receptor plug" evidence="12">
    <location>
        <begin position="45"/>
        <end position="152"/>
    </location>
</feature>
<dbReference type="InterPro" id="IPR036942">
    <property type="entry name" value="Beta-barrel_TonB_sf"/>
</dbReference>
<dbReference type="GO" id="GO:0044718">
    <property type="term" value="P:siderophore transmembrane transport"/>
    <property type="evidence" value="ECO:0007669"/>
    <property type="project" value="TreeGrafter"/>
</dbReference>
<evidence type="ECO:0008006" key="15">
    <source>
        <dbReference type="Google" id="ProtNLM"/>
    </source>
</evidence>
<evidence type="ECO:0000313" key="14">
    <source>
        <dbReference type="Proteomes" id="UP000286680"/>
    </source>
</evidence>
<evidence type="ECO:0000256" key="1">
    <source>
        <dbReference type="ARBA" id="ARBA00004571"/>
    </source>
</evidence>
<keyword evidence="5 9" id="KW-0798">TonB box</keyword>
<evidence type="ECO:0000256" key="9">
    <source>
        <dbReference type="RuleBase" id="RU003357"/>
    </source>
</evidence>
<evidence type="ECO:0000256" key="6">
    <source>
        <dbReference type="ARBA" id="ARBA00023136"/>
    </source>
</evidence>
<gene>
    <name evidence="13" type="ORF">CWE23_06870</name>
</gene>
<dbReference type="SUPFAM" id="SSF56935">
    <property type="entry name" value="Porins"/>
    <property type="match status" value="1"/>
</dbReference>
<feature type="chain" id="PRO_5041701797" description="Iron complex outermembrane receptor protein" evidence="10">
    <location>
        <begin position="20"/>
        <end position="677"/>
    </location>
</feature>
<dbReference type="InterPro" id="IPR037066">
    <property type="entry name" value="Plug_dom_sf"/>
</dbReference>
<dbReference type="Pfam" id="PF07715">
    <property type="entry name" value="Plug"/>
    <property type="match status" value="1"/>
</dbReference>
<keyword evidence="10" id="KW-0732">Signal</keyword>
<dbReference type="GO" id="GO:0009279">
    <property type="term" value="C:cell outer membrane"/>
    <property type="evidence" value="ECO:0007669"/>
    <property type="project" value="UniProtKB-SubCell"/>
</dbReference>
<evidence type="ECO:0000256" key="10">
    <source>
        <dbReference type="SAM" id="SignalP"/>
    </source>
</evidence>
<evidence type="ECO:0000256" key="5">
    <source>
        <dbReference type="ARBA" id="ARBA00023077"/>
    </source>
</evidence>
<dbReference type="AlphaFoldDB" id="A0AA94EHT1"/>
<evidence type="ECO:0000259" key="12">
    <source>
        <dbReference type="Pfam" id="PF07715"/>
    </source>
</evidence>
<evidence type="ECO:0000313" key="13">
    <source>
        <dbReference type="EMBL" id="RUO45806.1"/>
    </source>
</evidence>
<dbReference type="InterPro" id="IPR039426">
    <property type="entry name" value="TonB-dep_rcpt-like"/>
</dbReference>
<dbReference type="Proteomes" id="UP000286680">
    <property type="component" value="Unassembled WGS sequence"/>
</dbReference>
<evidence type="ECO:0000256" key="2">
    <source>
        <dbReference type="ARBA" id="ARBA00022448"/>
    </source>
</evidence>
<evidence type="ECO:0000256" key="8">
    <source>
        <dbReference type="PROSITE-ProRule" id="PRU01360"/>
    </source>
</evidence>
<dbReference type="InterPro" id="IPR000531">
    <property type="entry name" value="Beta-barrel_TonB"/>
</dbReference>
<keyword evidence="4 8" id="KW-0812">Transmembrane</keyword>
<keyword evidence="2 8" id="KW-0813">Transport</keyword>
<dbReference type="PROSITE" id="PS52016">
    <property type="entry name" value="TONB_DEPENDENT_REC_3"/>
    <property type="match status" value="1"/>
</dbReference>
<sequence>MKYRTLLGLPFMAAPFCYAQQTAPEKIDEHVVVTATQSQQSWLTSPASVTRVDTTQQLPSLNIDAGDMLEGIPGIQADSRYNYAQDTRLVIRGFGARAAFGVRGLQLNIDGIPLSMPDGQAQTSSIMLDDIASIEVLRGPLAVLYGNAGGGVVEWQSQAPMSSQIALSTKQSADNLQRYGADLQYAGEQHQLKLMATDFTTDGPRPHNRAERQQQALRWYMTLSDNQQLVLRYDNNYAPLLQDPSALTPADWRADPTQTVQRAIDFDTRKRIHHRQGSLSWRYETDHQNYRLSAWQGDRDIVQFLPFSGADLTSSGAVIDLSRQFEGLHAFAQWQLSEQLDISGGWMHESQQDHRFGLVNDNGSRGELRRDEFNHIDSQSLYLRSDWQLADNWQVNAGIRYNELDYRVMDYYISPANPDDSGGKTFDELSAAAAVTWQLSETISSYLSYGEGFETPTLTELAYRNQGSGLNTELMPSTNKQLEAGLKAYIAENWRLGLSVFDIRSDNEILVDQSNDGRTTYRNAAKTAREGLELSLQGSLINDRLDAWVSYTHLSATFEAGELTGNQLPGVAKNQWYGRINYALPQQWQVQVSARYRDSAYSSDNNQVKAPSYTLFDAAVRKSWQWGEHQLEGWLLLDNITDKAYVGSVVVNQGSGRSFEPGIGRQLSVGLEWSRRF</sequence>
<dbReference type="PANTHER" id="PTHR30069">
    <property type="entry name" value="TONB-DEPENDENT OUTER MEMBRANE RECEPTOR"/>
    <property type="match status" value="1"/>
</dbReference>
<proteinExistence type="inferred from homology"/>
<evidence type="ECO:0000259" key="11">
    <source>
        <dbReference type="Pfam" id="PF00593"/>
    </source>
</evidence>
<keyword evidence="3 8" id="KW-1134">Transmembrane beta strand</keyword>
<name>A0AA94EHT1_9GAMM</name>
<dbReference type="PANTHER" id="PTHR30069:SF28">
    <property type="entry name" value="TONB-DEPENDENT RECEPTOR YNCD-RELATED"/>
    <property type="match status" value="1"/>
</dbReference>
<evidence type="ECO:0000256" key="4">
    <source>
        <dbReference type="ARBA" id="ARBA00022692"/>
    </source>
</evidence>
<reference evidence="14" key="1">
    <citation type="journal article" date="2018" name="Front. Microbiol.">
        <title>Genome-Based Analysis Reveals the Taxonomy and Diversity of the Family Idiomarinaceae.</title>
        <authorList>
            <person name="Liu Y."/>
            <person name="Lai Q."/>
            <person name="Shao Z."/>
        </authorList>
    </citation>
    <scope>NUCLEOTIDE SEQUENCE [LARGE SCALE GENOMIC DNA]</scope>
    <source>
        <strain evidence="14">SN-14</strain>
    </source>
</reference>